<proteinExistence type="inferred from homology"/>
<keyword evidence="3" id="KW-0238">DNA-binding</keyword>
<protein>
    <submittedName>
        <fullName evidence="6">LysR substrate-binding domain-containing protein</fullName>
    </submittedName>
</protein>
<dbReference type="PANTHER" id="PTHR30346">
    <property type="entry name" value="TRANSCRIPTIONAL DUAL REGULATOR HCAR-RELATED"/>
    <property type="match status" value="1"/>
</dbReference>
<evidence type="ECO:0000256" key="2">
    <source>
        <dbReference type="ARBA" id="ARBA00023015"/>
    </source>
</evidence>
<dbReference type="InterPro" id="IPR005119">
    <property type="entry name" value="LysR_subst-bd"/>
</dbReference>
<evidence type="ECO:0000313" key="6">
    <source>
        <dbReference type="EMBL" id="MDT0349785.1"/>
    </source>
</evidence>
<keyword evidence="2" id="KW-0805">Transcription regulation</keyword>
<dbReference type="SUPFAM" id="SSF53850">
    <property type="entry name" value="Periplasmic binding protein-like II"/>
    <property type="match status" value="1"/>
</dbReference>
<comment type="similarity">
    <text evidence="1">Belongs to the LysR transcriptional regulatory family.</text>
</comment>
<feature type="domain" description="HTH lysR-type" evidence="5">
    <location>
        <begin position="4"/>
        <end position="61"/>
    </location>
</feature>
<dbReference type="PRINTS" id="PR00039">
    <property type="entry name" value="HTHLYSR"/>
</dbReference>
<evidence type="ECO:0000256" key="1">
    <source>
        <dbReference type="ARBA" id="ARBA00009437"/>
    </source>
</evidence>
<dbReference type="EMBL" id="JAVREJ010000005">
    <property type="protein sequence ID" value="MDT0349785.1"/>
    <property type="molecule type" value="Genomic_DNA"/>
</dbReference>
<dbReference type="InterPro" id="IPR036390">
    <property type="entry name" value="WH_DNA-bd_sf"/>
</dbReference>
<dbReference type="Proteomes" id="UP001183202">
    <property type="component" value="Unassembled WGS sequence"/>
</dbReference>
<accession>A0ABU2N769</accession>
<organism evidence="6 7">
    <name type="scientific">Pseudonocardia charpentierae</name>
    <dbReference type="NCBI Taxonomy" id="3075545"/>
    <lineage>
        <taxon>Bacteria</taxon>
        <taxon>Bacillati</taxon>
        <taxon>Actinomycetota</taxon>
        <taxon>Actinomycetes</taxon>
        <taxon>Pseudonocardiales</taxon>
        <taxon>Pseudonocardiaceae</taxon>
        <taxon>Pseudonocardia</taxon>
    </lineage>
</organism>
<dbReference type="InterPro" id="IPR000847">
    <property type="entry name" value="LysR_HTH_N"/>
</dbReference>
<dbReference type="Pfam" id="PF03466">
    <property type="entry name" value="LysR_substrate"/>
    <property type="match status" value="1"/>
</dbReference>
<dbReference type="Gene3D" id="3.40.190.10">
    <property type="entry name" value="Periplasmic binding protein-like II"/>
    <property type="match status" value="2"/>
</dbReference>
<evidence type="ECO:0000259" key="5">
    <source>
        <dbReference type="PROSITE" id="PS50931"/>
    </source>
</evidence>
<gene>
    <name evidence="6" type="ORF">RM445_09660</name>
</gene>
<dbReference type="PROSITE" id="PS50931">
    <property type="entry name" value="HTH_LYSR"/>
    <property type="match status" value="1"/>
</dbReference>
<sequence length="291" mass="30867">MTQLDLRKVAHFITVVEERTMTGAARRLQLSQQALSMSIRALERDLGVVLLHRDRRGVALLPAGRQLYADGVQLLAAATTAAERARQADRSTGALLRIGHTPSVTGVEVTEVLAAARAAPDGVTIQVIQVPPTDLSDRLWDRSIDLGLRRSLSPASGLAGHVVARHRLRVAVRREHPLAQREVLTLRDIAAETLVVPAPGDSADADLLLAICRDAGVEPRHRVDPVQGTPPVTAVLGNDDVALVTDAPGSAVGGAVRVVELEPATTLPLLATWRGDSRCPARDAVVQALAG</sequence>
<evidence type="ECO:0000313" key="7">
    <source>
        <dbReference type="Proteomes" id="UP001183202"/>
    </source>
</evidence>
<reference evidence="7" key="1">
    <citation type="submission" date="2023-07" db="EMBL/GenBank/DDBJ databases">
        <title>30 novel species of actinomycetes from the DSMZ collection.</title>
        <authorList>
            <person name="Nouioui I."/>
        </authorList>
    </citation>
    <scope>NUCLEOTIDE SEQUENCE [LARGE SCALE GENOMIC DNA]</scope>
    <source>
        <strain evidence="7">DSM 45834</strain>
    </source>
</reference>
<dbReference type="InterPro" id="IPR036388">
    <property type="entry name" value="WH-like_DNA-bd_sf"/>
</dbReference>
<dbReference type="Pfam" id="PF00126">
    <property type="entry name" value="HTH_1"/>
    <property type="match status" value="1"/>
</dbReference>
<keyword evidence="7" id="KW-1185">Reference proteome</keyword>
<comment type="caution">
    <text evidence="6">The sequence shown here is derived from an EMBL/GenBank/DDBJ whole genome shotgun (WGS) entry which is preliminary data.</text>
</comment>
<dbReference type="SUPFAM" id="SSF46785">
    <property type="entry name" value="Winged helix' DNA-binding domain"/>
    <property type="match status" value="1"/>
</dbReference>
<evidence type="ECO:0000256" key="4">
    <source>
        <dbReference type="ARBA" id="ARBA00023163"/>
    </source>
</evidence>
<dbReference type="CDD" id="cd08414">
    <property type="entry name" value="PBP2_LTTR_aromatics_like"/>
    <property type="match status" value="1"/>
</dbReference>
<keyword evidence="4" id="KW-0804">Transcription</keyword>
<name>A0ABU2N769_9PSEU</name>
<dbReference type="RefSeq" id="WP_311555820.1">
    <property type="nucleotide sequence ID" value="NZ_JAVREJ010000005.1"/>
</dbReference>
<dbReference type="PANTHER" id="PTHR30346:SF28">
    <property type="entry name" value="HTH-TYPE TRANSCRIPTIONAL REGULATOR CYNR"/>
    <property type="match status" value="1"/>
</dbReference>
<dbReference type="Gene3D" id="1.10.10.10">
    <property type="entry name" value="Winged helix-like DNA-binding domain superfamily/Winged helix DNA-binding domain"/>
    <property type="match status" value="1"/>
</dbReference>
<evidence type="ECO:0000256" key="3">
    <source>
        <dbReference type="ARBA" id="ARBA00023125"/>
    </source>
</evidence>